<feature type="domain" description="Protein kinase" evidence="2">
    <location>
        <begin position="101"/>
        <end position="479"/>
    </location>
</feature>
<dbReference type="Gene3D" id="1.10.510.10">
    <property type="entry name" value="Transferase(Phosphotransferase) domain 1"/>
    <property type="match status" value="1"/>
</dbReference>
<reference evidence="3 4" key="1">
    <citation type="journal article" date="2017" name="G3 (Bethesda)">
        <title>First Draft Genome Sequence of the Pathogenic Fungus Lomentospora prolificans (Formerly Scedosporium prolificans).</title>
        <authorList>
            <person name="Luo R."/>
            <person name="Zimin A."/>
            <person name="Workman R."/>
            <person name="Fan Y."/>
            <person name="Pertea G."/>
            <person name="Grossman N."/>
            <person name="Wear M.P."/>
            <person name="Jia B."/>
            <person name="Miller H."/>
            <person name="Casadevall A."/>
            <person name="Timp W."/>
            <person name="Zhang S.X."/>
            <person name="Salzberg S.L."/>
        </authorList>
    </citation>
    <scope>NUCLEOTIDE SEQUENCE [LARGE SCALE GENOMIC DNA]</scope>
    <source>
        <strain evidence="3 4">JHH-5317</strain>
    </source>
</reference>
<comment type="caution">
    <text evidence="3">The sequence shown here is derived from an EMBL/GenBank/DDBJ whole genome shotgun (WGS) entry which is preliminary data.</text>
</comment>
<evidence type="ECO:0000256" key="1">
    <source>
        <dbReference type="SAM" id="MobiDB-lite"/>
    </source>
</evidence>
<name>A0A2N3N3E3_9PEZI</name>
<evidence type="ECO:0000259" key="2">
    <source>
        <dbReference type="PROSITE" id="PS50011"/>
    </source>
</evidence>
<protein>
    <recommendedName>
        <fullName evidence="2">Protein kinase domain-containing protein</fullName>
    </recommendedName>
</protein>
<organism evidence="3 4">
    <name type="scientific">Lomentospora prolificans</name>
    <dbReference type="NCBI Taxonomy" id="41688"/>
    <lineage>
        <taxon>Eukaryota</taxon>
        <taxon>Fungi</taxon>
        <taxon>Dikarya</taxon>
        <taxon>Ascomycota</taxon>
        <taxon>Pezizomycotina</taxon>
        <taxon>Sordariomycetes</taxon>
        <taxon>Hypocreomycetidae</taxon>
        <taxon>Microascales</taxon>
        <taxon>Microascaceae</taxon>
        <taxon>Lomentospora</taxon>
    </lineage>
</organism>
<dbReference type="GO" id="GO:0005524">
    <property type="term" value="F:ATP binding"/>
    <property type="evidence" value="ECO:0007669"/>
    <property type="project" value="InterPro"/>
</dbReference>
<gene>
    <name evidence="3" type="ORF">jhhlp_005552</name>
</gene>
<dbReference type="Proteomes" id="UP000233524">
    <property type="component" value="Unassembled WGS sequence"/>
</dbReference>
<dbReference type="InterPro" id="IPR053083">
    <property type="entry name" value="TF_kinase-domain_protein"/>
</dbReference>
<dbReference type="PANTHER" id="PTHR44305:SF24">
    <property type="entry name" value="TYROSINE-PROTEIN KINASE C03B1.5-RELATED"/>
    <property type="match status" value="1"/>
</dbReference>
<evidence type="ECO:0000313" key="4">
    <source>
        <dbReference type="Proteomes" id="UP000233524"/>
    </source>
</evidence>
<proteinExistence type="predicted"/>
<dbReference type="SMART" id="SM00220">
    <property type="entry name" value="S_TKc"/>
    <property type="match status" value="1"/>
</dbReference>
<dbReference type="SUPFAM" id="SSF56112">
    <property type="entry name" value="Protein kinase-like (PK-like)"/>
    <property type="match status" value="1"/>
</dbReference>
<dbReference type="GO" id="GO:0004672">
    <property type="term" value="F:protein kinase activity"/>
    <property type="evidence" value="ECO:0007669"/>
    <property type="project" value="InterPro"/>
</dbReference>
<keyword evidence="4" id="KW-1185">Reference proteome</keyword>
<dbReference type="InterPro" id="IPR011009">
    <property type="entry name" value="Kinase-like_dom_sf"/>
</dbReference>
<dbReference type="VEuPathDB" id="FungiDB:jhhlp_005552"/>
<sequence length="610" mass="69107">MAFQWWDPSRIEKTVTRKFVSQHLLPPEVERLDKALAFGDGLTDLTYWDWIDSKGKRIFLILVDLGAANHIFDLIDDSWCDDDLPLGPENVERLGNVAKDAKLWRRFYQRQFAYLLKPLNKGDHVAYSDAEMVPVEVIDRKPILTLSNSVDKVVLPNQPGTIFWRRRIPIGDNRPGEMPVEEFLNTIDAVSSTENEHMVSYWGSYIYRGEGFILFDPASEINLKMFLVAQPNCYRNLTKKERRESIMDWILCLTDTVAFLHSKNRSHRYIKPSTVLFNDKNHVFLAQPTRLSPEPLAIHSKNSFDREWYDYAAPEQWFRPTGAPTSPSRRKSSLSSSPETTAISILRPEYASYKPNAMMSTPNPHLNPQAADIFSLGCIILDLLSFLLKKQQKFASFRAAKHKSAGRGGAVLDSSFHRNLGQVEAWMSLLAREASKKASDNDGGNVFRGFTPMLHLVARMMSANPHDRPSAEDVQHRIYQILTEHCKIAEPHCVHQYESQFGAHDHTAHRHRADQDIIASGPSTPPTGYAQEWVYGGEVMSGALGGGYVGDGRQSQIQMHGHVPMQMQMQMQTQVPIRGMQPVMTPAMAPPRMAQRRPIYSGYGGVGPEF</sequence>
<feature type="region of interest" description="Disordered" evidence="1">
    <location>
        <begin position="319"/>
        <end position="339"/>
    </location>
</feature>
<dbReference type="AlphaFoldDB" id="A0A2N3N3E3"/>
<dbReference type="EMBL" id="NLAX01000701">
    <property type="protein sequence ID" value="PKS06956.1"/>
    <property type="molecule type" value="Genomic_DNA"/>
</dbReference>
<accession>A0A2N3N3E3</accession>
<dbReference type="InterPro" id="IPR000719">
    <property type="entry name" value="Prot_kinase_dom"/>
</dbReference>
<dbReference type="PROSITE" id="PS50011">
    <property type="entry name" value="PROTEIN_KINASE_DOM"/>
    <property type="match status" value="1"/>
</dbReference>
<dbReference type="InParanoid" id="A0A2N3N3E3"/>
<dbReference type="PANTHER" id="PTHR44305">
    <property type="entry name" value="SI:DKEY-192D15.2-RELATED"/>
    <property type="match status" value="1"/>
</dbReference>
<evidence type="ECO:0000313" key="3">
    <source>
        <dbReference type="EMBL" id="PKS06956.1"/>
    </source>
</evidence>
<dbReference type="STRING" id="41688.A0A2N3N3E3"/>
<dbReference type="OrthoDB" id="4062651at2759"/>